<comment type="pathway">
    <text evidence="5">Cofactor biosynthesis; coenzyme A biosynthesis; CoA from (R)-pantothenate: step 5/5.</text>
</comment>
<proteinExistence type="inferred from homology"/>
<comment type="caution">
    <text evidence="7">The sequence shown here is derived from an EMBL/GenBank/DDBJ whole genome shotgun (WGS) entry which is preliminary data.</text>
</comment>
<dbReference type="EMBL" id="REFJ01000004">
    <property type="protein sequence ID" value="RMA79342.1"/>
    <property type="molecule type" value="Genomic_DNA"/>
</dbReference>
<comment type="subcellular location">
    <subcellularLocation>
        <location evidence="5">Cytoplasm</location>
    </subcellularLocation>
</comment>
<keyword evidence="2 5" id="KW-0547">Nucleotide-binding</keyword>
<dbReference type="PANTHER" id="PTHR10695">
    <property type="entry name" value="DEPHOSPHO-COA KINASE-RELATED"/>
    <property type="match status" value="1"/>
</dbReference>
<dbReference type="SUPFAM" id="SSF52540">
    <property type="entry name" value="P-loop containing nucleoside triphosphate hydrolases"/>
    <property type="match status" value="1"/>
</dbReference>
<dbReference type="GO" id="GO:0004140">
    <property type="term" value="F:dephospho-CoA kinase activity"/>
    <property type="evidence" value="ECO:0007669"/>
    <property type="project" value="UniProtKB-UniRule"/>
</dbReference>
<keyword evidence="4 5" id="KW-0173">Coenzyme A biosynthesis</keyword>
<evidence type="ECO:0000313" key="7">
    <source>
        <dbReference type="EMBL" id="RMA79342.1"/>
    </source>
</evidence>
<dbReference type="EC" id="2.7.1.24" evidence="5 6"/>
<reference evidence="7 8" key="1">
    <citation type="submission" date="2018-10" db="EMBL/GenBank/DDBJ databases">
        <title>Genomic Encyclopedia of Type Strains, Phase IV (KMG-IV): sequencing the most valuable type-strain genomes for metagenomic binning, comparative biology and taxonomic classification.</title>
        <authorList>
            <person name="Goeker M."/>
        </authorList>
    </citation>
    <scope>NUCLEOTIDE SEQUENCE [LARGE SCALE GENOMIC DNA]</scope>
    <source>
        <strain evidence="7 8">DSM 25080</strain>
    </source>
</reference>
<keyword evidence="5" id="KW-0963">Cytoplasm</keyword>
<sequence length="197" mass="21472">MILGVTGGIGSGKSAATDHLHQLGVTIVDADVCARIVVEPGRPALEAIFSHFGEHLKAANGSLDRAALRQIIFSDSSQKAWLEALLHPLIREEIQGQLQDAKGPYVVLSSPLLFETQQSELCDQVLVIDVDEVTQKQRTASRDGVSSDQVDAIMAAQLARKKRLDKADYVIDNSGTIEQLHNALQQFHEALIQREVS</sequence>
<dbReference type="Gene3D" id="3.40.50.300">
    <property type="entry name" value="P-loop containing nucleotide triphosphate hydrolases"/>
    <property type="match status" value="1"/>
</dbReference>
<dbReference type="InterPro" id="IPR027417">
    <property type="entry name" value="P-loop_NTPase"/>
</dbReference>
<dbReference type="PANTHER" id="PTHR10695:SF46">
    <property type="entry name" value="BIFUNCTIONAL COENZYME A SYNTHASE-RELATED"/>
    <property type="match status" value="1"/>
</dbReference>
<dbReference type="InterPro" id="IPR001977">
    <property type="entry name" value="Depp_CoAkinase"/>
</dbReference>
<dbReference type="AlphaFoldDB" id="A0A3M0AJW8"/>
<gene>
    <name evidence="5" type="primary">coaE</name>
    <name evidence="7" type="ORF">DFR27_1782</name>
</gene>
<dbReference type="RefSeq" id="WP_121877102.1">
    <property type="nucleotide sequence ID" value="NZ_REFJ01000004.1"/>
</dbReference>
<dbReference type="OrthoDB" id="9812943at2"/>
<evidence type="ECO:0000256" key="1">
    <source>
        <dbReference type="ARBA" id="ARBA00009018"/>
    </source>
</evidence>
<accession>A0A3M0AJW8</accession>
<keyword evidence="3 5" id="KW-0067">ATP-binding</keyword>
<dbReference type="CDD" id="cd02022">
    <property type="entry name" value="DPCK"/>
    <property type="match status" value="1"/>
</dbReference>
<dbReference type="HAMAP" id="MF_00376">
    <property type="entry name" value="Dephospho_CoA_kinase"/>
    <property type="match status" value="1"/>
</dbReference>
<evidence type="ECO:0000256" key="6">
    <source>
        <dbReference type="NCBIfam" id="TIGR00152"/>
    </source>
</evidence>
<keyword evidence="5 7" id="KW-0418">Kinase</keyword>
<evidence type="ECO:0000256" key="2">
    <source>
        <dbReference type="ARBA" id="ARBA00022741"/>
    </source>
</evidence>
<comment type="function">
    <text evidence="5">Catalyzes the phosphorylation of the 3'-hydroxyl group of dephosphocoenzyme A to form coenzyme A.</text>
</comment>
<dbReference type="GO" id="GO:0005524">
    <property type="term" value="F:ATP binding"/>
    <property type="evidence" value="ECO:0007669"/>
    <property type="project" value="UniProtKB-UniRule"/>
</dbReference>
<dbReference type="Pfam" id="PF01121">
    <property type="entry name" value="CoaE"/>
    <property type="match status" value="1"/>
</dbReference>
<keyword evidence="5" id="KW-0808">Transferase</keyword>
<evidence type="ECO:0000313" key="8">
    <source>
        <dbReference type="Proteomes" id="UP000267187"/>
    </source>
</evidence>
<evidence type="ECO:0000256" key="5">
    <source>
        <dbReference type="HAMAP-Rule" id="MF_00376"/>
    </source>
</evidence>
<protein>
    <recommendedName>
        <fullName evidence="5 6">Dephospho-CoA kinase</fullName>
        <ecNumber evidence="5 6">2.7.1.24</ecNumber>
    </recommendedName>
    <alternativeName>
        <fullName evidence="5">Dephosphocoenzyme A kinase</fullName>
    </alternativeName>
</protein>
<comment type="similarity">
    <text evidence="1 5">Belongs to the CoaE family.</text>
</comment>
<dbReference type="Proteomes" id="UP000267187">
    <property type="component" value="Unassembled WGS sequence"/>
</dbReference>
<comment type="catalytic activity">
    <reaction evidence="5">
        <text>3'-dephospho-CoA + ATP = ADP + CoA + H(+)</text>
        <dbReference type="Rhea" id="RHEA:18245"/>
        <dbReference type="ChEBI" id="CHEBI:15378"/>
        <dbReference type="ChEBI" id="CHEBI:30616"/>
        <dbReference type="ChEBI" id="CHEBI:57287"/>
        <dbReference type="ChEBI" id="CHEBI:57328"/>
        <dbReference type="ChEBI" id="CHEBI:456216"/>
        <dbReference type="EC" id="2.7.1.24"/>
    </reaction>
</comment>
<dbReference type="GO" id="GO:0015937">
    <property type="term" value="P:coenzyme A biosynthetic process"/>
    <property type="evidence" value="ECO:0007669"/>
    <property type="project" value="UniProtKB-UniRule"/>
</dbReference>
<name>A0A3M0AJW8_9GAMM</name>
<dbReference type="NCBIfam" id="TIGR00152">
    <property type="entry name" value="dephospho-CoA kinase"/>
    <property type="match status" value="1"/>
</dbReference>
<evidence type="ECO:0000256" key="4">
    <source>
        <dbReference type="ARBA" id="ARBA00022993"/>
    </source>
</evidence>
<evidence type="ECO:0000256" key="3">
    <source>
        <dbReference type="ARBA" id="ARBA00022840"/>
    </source>
</evidence>
<dbReference type="GO" id="GO:0005737">
    <property type="term" value="C:cytoplasm"/>
    <property type="evidence" value="ECO:0007669"/>
    <property type="project" value="UniProtKB-SubCell"/>
</dbReference>
<feature type="binding site" evidence="5">
    <location>
        <begin position="10"/>
        <end position="15"/>
    </location>
    <ligand>
        <name>ATP</name>
        <dbReference type="ChEBI" id="CHEBI:30616"/>
    </ligand>
</feature>
<dbReference type="UniPathway" id="UPA00241">
    <property type="reaction ID" value="UER00356"/>
</dbReference>
<organism evidence="7 8">
    <name type="scientific">Umboniibacter marinipuniceus</name>
    <dbReference type="NCBI Taxonomy" id="569599"/>
    <lineage>
        <taxon>Bacteria</taxon>
        <taxon>Pseudomonadati</taxon>
        <taxon>Pseudomonadota</taxon>
        <taxon>Gammaproteobacteria</taxon>
        <taxon>Cellvibrionales</taxon>
        <taxon>Cellvibrionaceae</taxon>
        <taxon>Umboniibacter</taxon>
    </lineage>
</organism>
<dbReference type="PROSITE" id="PS51219">
    <property type="entry name" value="DPCK"/>
    <property type="match status" value="1"/>
</dbReference>
<keyword evidence="8" id="KW-1185">Reference proteome</keyword>